<sequence length="176" mass="20696">MVKKELSRYLEFPKNDWLMNLPLFVDPCDYKSKSDMSRNYVHVEGPKSPVLWRQKSRMENFGEFSSALMEAVRKYKCCQNRILRLYRKSLAKESAYNTLAYEPIIGLIKIENEDEKKRHEQFRNIDPNRKRGFFGLAIGLSKNLFHLGTNFVGGPLILWHTQARHSEVSLRSNILK</sequence>
<name>A0A6H5HA00_9HEMI</name>
<dbReference type="AlphaFoldDB" id="A0A6H5HA00"/>
<evidence type="ECO:0000313" key="2">
    <source>
        <dbReference type="Proteomes" id="UP000479000"/>
    </source>
</evidence>
<dbReference type="Proteomes" id="UP000479000">
    <property type="component" value="Unassembled WGS sequence"/>
</dbReference>
<dbReference type="EMBL" id="CADCXU010025650">
    <property type="protein sequence ID" value="CAB0012834.1"/>
    <property type="molecule type" value="Genomic_DNA"/>
</dbReference>
<keyword evidence="2" id="KW-1185">Reference proteome</keyword>
<organism evidence="1 2">
    <name type="scientific">Nesidiocoris tenuis</name>
    <dbReference type="NCBI Taxonomy" id="355587"/>
    <lineage>
        <taxon>Eukaryota</taxon>
        <taxon>Metazoa</taxon>
        <taxon>Ecdysozoa</taxon>
        <taxon>Arthropoda</taxon>
        <taxon>Hexapoda</taxon>
        <taxon>Insecta</taxon>
        <taxon>Pterygota</taxon>
        <taxon>Neoptera</taxon>
        <taxon>Paraneoptera</taxon>
        <taxon>Hemiptera</taxon>
        <taxon>Heteroptera</taxon>
        <taxon>Panheteroptera</taxon>
        <taxon>Cimicomorpha</taxon>
        <taxon>Miridae</taxon>
        <taxon>Dicyphina</taxon>
        <taxon>Nesidiocoris</taxon>
    </lineage>
</organism>
<reference evidence="1 2" key="1">
    <citation type="submission" date="2020-02" db="EMBL/GenBank/DDBJ databases">
        <authorList>
            <person name="Ferguson B K."/>
        </authorList>
    </citation>
    <scope>NUCLEOTIDE SEQUENCE [LARGE SCALE GENOMIC DNA]</scope>
</reference>
<evidence type="ECO:0000313" key="1">
    <source>
        <dbReference type="EMBL" id="CAB0012834.1"/>
    </source>
</evidence>
<proteinExistence type="predicted"/>
<protein>
    <submittedName>
        <fullName evidence="1">Uncharacterized protein</fullName>
    </submittedName>
</protein>
<gene>
    <name evidence="1" type="ORF">NTEN_LOCUS17528</name>
</gene>
<accession>A0A6H5HA00</accession>